<comment type="caution">
    <text evidence="1">The sequence shown here is derived from an EMBL/GenBank/DDBJ whole genome shotgun (WGS) entry which is preliminary data.</text>
</comment>
<evidence type="ECO:0000313" key="1">
    <source>
        <dbReference type="EMBL" id="KAG0444839.1"/>
    </source>
</evidence>
<protein>
    <submittedName>
        <fullName evidence="1">Uncharacterized protein</fullName>
    </submittedName>
</protein>
<evidence type="ECO:0000313" key="2">
    <source>
        <dbReference type="Proteomes" id="UP000805193"/>
    </source>
</evidence>
<sequence>MATPSNMDATPVATANLQSTKVLTFNIVAPDQASSVDVMDAVAGVVGLPLVYIVHYLEGNVFQGIVRTPTAMTQLQARGDLSICGQNTALGSLAL</sequence>
<keyword evidence="2" id="KW-1185">Reference proteome</keyword>
<accession>A0AC60QYY7</accession>
<proteinExistence type="predicted"/>
<reference evidence="1 2" key="1">
    <citation type="journal article" date="2020" name="Cell">
        <title>Large-Scale Comparative Analyses of Tick Genomes Elucidate Their Genetic Diversity and Vector Capacities.</title>
        <authorList>
            <consortium name="Tick Genome and Microbiome Consortium (TIGMIC)"/>
            <person name="Jia N."/>
            <person name="Wang J."/>
            <person name="Shi W."/>
            <person name="Du L."/>
            <person name="Sun Y."/>
            <person name="Zhan W."/>
            <person name="Jiang J.F."/>
            <person name="Wang Q."/>
            <person name="Zhang B."/>
            <person name="Ji P."/>
            <person name="Bell-Sakyi L."/>
            <person name="Cui X.M."/>
            <person name="Yuan T.T."/>
            <person name="Jiang B.G."/>
            <person name="Yang W.F."/>
            <person name="Lam T.T."/>
            <person name="Chang Q.C."/>
            <person name="Ding S.J."/>
            <person name="Wang X.J."/>
            <person name="Zhu J.G."/>
            <person name="Ruan X.D."/>
            <person name="Zhao L."/>
            <person name="Wei J.T."/>
            <person name="Ye R.Z."/>
            <person name="Que T.C."/>
            <person name="Du C.H."/>
            <person name="Zhou Y.H."/>
            <person name="Cheng J.X."/>
            <person name="Dai P.F."/>
            <person name="Guo W.B."/>
            <person name="Han X.H."/>
            <person name="Huang E.J."/>
            <person name="Li L.F."/>
            <person name="Wei W."/>
            <person name="Gao Y.C."/>
            <person name="Liu J.Z."/>
            <person name="Shao H.Z."/>
            <person name="Wang X."/>
            <person name="Wang C.C."/>
            <person name="Yang T.C."/>
            <person name="Huo Q.B."/>
            <person name="Li W."/>
            <person name="Chen H.Y."/>
            <person name="Chen S.E."/>
            <person name="Zhou L.G."/>
            <person name="Ni X.B."/>
            <person name="Tian J.H."/>
            <person name="Sheng Y."/>
            <person name="Liu T."/>
            <person name="Pan Y.S."/>
            <person name="Xia L.Y."/>
            <person name="Li J."/>
            <person name="Zhao F."/>
            <person name="Cao W.C."/>
        </authorList>
    </citation>
    <scope>NUCLEOTIDE SEQUENCE [LARGE SCALE GENOMIC DNA]</scope>
    <source>
        <strain evidence="1">Iper-2018</strain>
    </source>
</reference>
<dbReference type="EMBL" id="JABSTQ010001383">
    <property type="protein sequence ID" value="KAG0444839.1"/>
    <property type="molecule type" value="Genomic_DNA"/>
</dbReference>
<name>A0AC60QYY7_IXOPE</name>
<gene>
    <name evidence="1" type="ORF">HPB47_013326</name>
</gene>
<organism evidence="1 2">
    <name type="scientific">Ixodes persulcatus</name>
    <name type="common">Taiga tick</name>
    <dbReference type="NCBI Taxonomy" id="34615"/>
    <lineage>
        <taxon>Eukaryota</taxon>
        <taxon>Metazoa</taxon>
        <taxon>Ecdysozoa</taxon>
        <taxon>Arthropoda</taxon>
        <taxon>Chelicerata</taxon>
        <taxon>Arachnida</taxon>
        <taxon>Acari</taxon>
        <taxon>Parasitiformes</taxon>
        <taxon>Ixodida</taxon>
        <taxon>Ixodoidea</taxon>
        <taxon>Ixodidae</taxon>
        <taxon>Ixodinae</taxon>
        <taxon>Ixodes</taxon>
    </lineage>
</organism>
<dbReference type="Proteomes" id="UP000805193">
    <property type="component" value="Unassembled WGS sequence"/>
</dbReference>